<evidence type="ECO:0000313" key="9">
    <source>
        <dbReference type="Proteomes" id="UP000006365"/>
    </source>
</evidence>
<feature type="domain" description="Biotin and thiamin synthesis-associated" evidence="7">
    <location>
        <begin position="271"/>
        <end position="387"/>
    </location>
</feature>
<protein>
    <submittedName>
        <fullName evidence="8">Iron-only hydrogenase maturation protein HydG</fullName>
    </submittedName>
</protein>
<dbReference type="SFLD" id="SFLDS00029">
    <property type="entry name" value="Radical_SAM"/>
    <property type="match status" value="1"/>
</dbReference>
<dbReference type="GO" id="GO:0051539">
    <property type="term" value="F:4 iron, 4 sulfur cluster binding"/>
    <property type="evidence" value="ECO:0007669"/>
    <property type="project" value="UniProtKB-KW"/>
</dbReference>
<dbReference type="Pfam" id="PF06968">
    <property type="entry name" value="BATS"/>
    <property type="match status" value="1"/>
</dbReference>
<dbReference type="SFLD" id="SFLDG01081">
    <property type="entry name" value="cleavage_of_the_Ca-Cb_bond_in"/>
    <property type="match status" value="1"/>
</dbReference>
<keyword evidence="4" id="KW-0479">Metal-binding</keyword>
<keyword evidence="9" id="KW-1185">Reference proteome</keyword>
<dbReference type="PANTHER" id="PTHR43583:SF2">
    <property type="entry name" value="THIAZOLE BIOSYNTHESIS PROTEIN"/>
    <property type="match status" value="1"/>
</dbReference>
<dbReference type="GO" id="GO:0044272">
    <property type="term" value="P:sulfur compound biosynthetic process"/>
    <property type="evidence" value="ECO:0007669"/>
    <property type="project" value="UniProtKB-ARBA"/>
</dbReference>
<evidence type="ECO:0000256" key="2">
    <source>
        <dbReference type="ARBA" id="ARBA00022485"/>
    </source>
</evidence>
<dbReference type="KEGG" id="dpr:Despr_1899"/>
<dbReference type="RefSeq" id="WP_015724587.1">
    <property type="nucleotide sequence ID" value="NC_014972.1"/>
</dbReference>
<evidence type="ECO:0000256" key="6">
    <source>
        <dbReference type="ARBA" id="ARBA00023014"/>
    </source>
</evidence>
<dbReference type="InterPro" id="IPR034428">
    <property type="entry name" value="ThiH/NoCL/HydG-like"/>
</dbReference>
<dbReference type="GO" id="GO:0003824">
    <property type="term" value="F:catalytic activity"/>
    <property type="evidence" value="ECO:0007669"/>
    <property type="project" value="InterPro"/>
</dbReference>
<keyword evidence="6" id="KW-0411">Iron-sulfur</keyword>
<dbReference type="AlphaFoldDB" id="A0A7U3YMC1"/>
<gene>
    <name evidence="8" type="ordered locus">Despr_1899</name>
</gene>
<dbReference type="InterPro" id="IPR010722">
    <property type="entry name" value="BATS_dom"/>
</dbReference>
<dbReference type="PANTHER" id="PTHR43583">
    <property type="entry name" value="2-IMINOACETATE SYNTHASE"/>
    <property type="match status" value="1"/>
</dbReference>
<dbReference type="InterPro" id="IPR013785">
    <property type="entry name" value="Aldolase_TIM"/>
</dbReference>
<evidence type="ECO:0000256" key="1">
    <source>
        <dbReference type="ARBA" id="ARBA00001966"/>
    </source>
</evidence>
<keyword evidence="2" id="KW-0004">4Fe-4S</keyword>
<dbReference type="EMBL" id="CP002364">
    <property type="protein sequence ID" value="ADW18047.1"/>
    <property type="molecule type" value="Genomic_DNA"/>
</dbReference>
<dbReference type="InterPro" id="IPR058240">
    <property type="entry name" value="rSAM_sf"/>
</dbReference>
<keyword evidence="5" id="KW-0408">Iron</keyword>
<dbReference type="Proteomes" id="UP000006365">
    <property type="component" value="Chromosome"/>
</dbReference>
<name>A0A7U3YMC1_DESPD</name>
<dbReference type="GO" id="GO:0042364">
    <property type="term" value="P:water-soluble vitamin biosynthetic process"/>
    <property type="evidence" value="ECO:0007669"/>
    <property type="project" value="UniProtKB-ARBA"/>
</dbReference>
<evidence type="ECO:0000259" key="7">
    <source>
        <dbReference type="SMART" id="SM00876"/>
    </source>
</evidence>
<keyword evidence="3" id="KW-0949">S-adenosyl-L-methionine</keyword>
<accession>A0A7U3YMC1</accession>
<reference evidence="8 9" key="1">
    <citation type="journal article" date="2011" name="Stand. Genomic Sci.">
        <title>Complete genome sequence of Desulfobulbus propionicus type strain (1pr3).</title>
        <authorList>
            <person name="Pagani I."/>
            <person name="Lapidus A."/>
            <person name="Nolan M."/>
            <person name="Lucas S."/>
            <person name="Hammon N."/>
            <person name="Deshpande S."/>
            <person name="Cheng J.F."/>
            <person name="Chertkov O."/>
            <person name="Davenport K."/>
            <person name="Tapia R."/>
            <person name="Han C."/>
            <person name="Goodwin L."/>
            <person name="Pitluck S."/>
            <person name="Liolios K."/>
            <person name="Mavromatis K."/>
            <person name="Ivanova N."/>
            <person name="Mikhailova N."/>
            <person name="Pati A."/>
            <person name="Chen A."/>
            <person name="Palaniappan K."/>
            <person name="Land M."/>
            <person name="Hauser L."/>
            <person name="Chang Y.J."/>
            <person name="Jeffries C.D."/>
            <person name="Detter J.C."/>
            <person name="Brambilla E."/>
            <person name="Kannan K.P."/>
            <person name="Djao O.D."/>
            <person name="Rohde M."/>
            <person name="Pukall R."/>
            <person name="Spring S."/>
            <person name="Goker M."/>
            <person name="Sikorski J."/>
            <person name="Woyke T."/>
            <person name="Bristow J."/>
            <person name="Eisen J.A."/>
            <person name="Markowitz V."/>
            <person name="Hugenholtz P."/>
            <person name="Kyrpides N.C."/>
            <person name="Klenk H.P."/>
        </authorList>
    </citation>
    <scope>NUCLEOTIDE SEQUENCE [LARGE SCALE GENOMIC DNA]</scope>
    <source>
        <strain evidence="9">ATCC 33891 / DSM 2032 / 1pr3</strain>
    </source>
</reference>
<comment type="cofactor">
    <cofactor evidence="1">
        <name>[4Fe-4S] cluster</name>
        <dbReference type="ChEBI" id="CHEBI:49883"/>
    </cofactor>
</comment>
<dbReference type="NCBIfam" id="TIGR03955">
    <property type="entry name" value="rSAM_HydG"/>
    <property type="match status" value="1"/>
</dbReference>
<dbReference type="SMART" id="SM00876">
    <property type="entry name" value="BATS"/>
    <property type="match status" value="1"/>
</dbReference>
<sequence>MLIETMEIEEFIRPEEIETILAQAADTPDNEIETILDRASRFEGLSHLEVARLLKMDDKHLDRLFQVARRIKEEIYGNRIVMFAPLYVSDFCVNRCAYCAYNDCHSFKRRKLTQEEVRDEIIEIVRMGHKRIALEAGEDDVNCPIDYILDCLRTIYKTQADLSGEIRRVNVNIAATTVENYRKLKAVGIGTYILFQETYHQPTYEKYHLAGPKRDYWYHTTAFDRAMAGGIDDVGAGVLFGLHDPYFEALAMMLHNEHLEKTYGVGFHTISVPRIRPAEGVDLSAVYPNIPDDPTFKKIVAVLRLAVPYTGIIISTRENAAMRKDLLDCGITQMSACSAVGVGGYMAEKRRRETGVVDQELTAQFAKNDERTADEIIHWLMEEGLVPSWCTACYRSGRTGDRFMALAKSGQIKNVCHPNALMTLSEYLEDYASPEVKALGYRLVDRELDKVPKPEHREKARQNVEMIRSGQSRDLFF</sequence>
<dbReference type="Gene3D" id="3.20.20.70">
    <property type="entry name" value="Aldolase class I"/>
    <property type="match status" value="1"/>
</dbReference>
<proteinExistence type="predicted"/>
<evidence type="ECO:0000256" key="5">
    <source>
        <dbReference type="ARBA" id="ARBA00023004"/>
    </source>
</evidence>
<dbReference type="SUPFAM" id="SSF102114">
    <property type="entry name" value="Radical SAM enzymes"/>
    <property type="match status" value="1"/>
</dbReference>
<evidence type="ECO:0000313" key="8">
    <source>
        <dbReference type="EMBL" id="ADW18047.1"/>
    </source>
</evidence>
<dbReference type="GO" id="GO:0046872">
    <property type="term" value="F:metal ion binding"/>
    <property type="evidence" value="ECO:0007669"/>
    <property type="project" value="UniProtKB-KW"/>
</dbReference>
<dbReference type="InterPro" id="IPR024007">
    <property type="entry name" value="FeFe-hyd_mat_HydG"/>
</dbReference>
<dbReference type="SFLD" id="SFLDG01060">
    <property type="entry name" value="BATS_domain_containing"/>
    <property type="match status" value="1"/>
</dbReference>
<dbReference type="InterPro" id="IPR007197">
    <property type="entry name" value="rSAM"/>
</dbReference>
<evidence type="ECO:0000256" key="3">
    <source>
        <dbReference type="ARBA" id="ARBA00022691"/>
    </source>
</evidence>
<evidence type="ECO:0000256" key="4">
    <source>
        <dbReference type="ARBA" id="ARBA00022723"/>
    </source>
</evidence>
<dbReference type="Pfam" id="PF04055">
    <property type="entry name" value="Radical_SAM"/>
    <property type="match status" value="1"/>
</dbReference>
<dbReference type="SFLD" id="SFLDF00319">
    <property type="entry name" value="Fe_hydrogenase_maturase_(HydG"/>
    <property type="match status" value="1"/>
</dbReference>
<organism evidence="8 9">
    <name type="scientific">Desulfobulbus propionicus (strain ATCC 33891 / DSM 2032 / VKM B-1956 / 1pr3)</name>
    <dbReference type="NCBI Taxonomy" id="577650"/>
    <lineage>
        <taxon>Bacteria</taxon>
        <taxon>Pseudomonadati</taxon>
        <taxon>Thermodesulfobacteriota</taxon>
        <taxon>Desulfobulbia</taxon>
        <taxon>Desulfobulbales</taxon>
        <taxon>Desulfobulbaceae</taxon>
        <taxon>Desulfobulbus</taxon>
    </lineage>
</organism>